<keyword evidence="8" id="KW-0406">Ion transport</keyword>
<evidence type="ECO:0000256" key="2">
    <source>
        <dbReference type="ARBA" id="ARBA00009657"/>
    </source>
</evidence>
<dbReference type="SUPFAM" id="SSF100895">
    <property type="entry name" value="Kazal-type serine protease inhibitors"/>
    <property type="match status" value="1"/>
</dbReference>
<dbReference type="NCBIfam" id="TIGR00805">
    <property type="entry name" value="oat"/>
    <property type="match status" value="1"/>
</dbReference>
<name>A0A6S7IYT8_PARCT</name>
<keyword evidence="10" id="KW-1185">Reference proteome</keyword>
<keyword evidence="8" id="KW-0813">Transport</keyword>
<dbReference type="PROSITE" id="PS51465">
    <property type="entry name" value="KAZAL_2"/>
    <property type="match status" value="1"/>
</dbReference>
<dbReference type="Pfam" id="PF07648">
    <property type="entry name" value="Kazal_2"/>
    <property type="match status" value="1"/>
</dbReference>
<evidence type="ECO:0000256" key="3">
    <source>
        <dbReference type="ARBA" id="ARBA00022475"/>
    </source>
</evidence>
<keyword evidence="7" id="KW-1015">Disulfide bond</keyword>
<feature type="transmembrane region" description="Helical" evidence="8">
    <location>
        <begin position="331"/>
        <end position="356"/>
    </location>
</feature>
<dbReference type="GO" id="GO:0055085">
    <property type="term" value="P:transmembrane transport"/>
    <property type="evidence" value="ECO:0007669"/>
    <property type="project" value="InterPro"/>
</dbReference>
<feature type="transmembrane region" description="Helical" evidence="8">
    <location>
        <begin position="362"/>
        <end position="384"/>
    </location>
</feature>
<proteinExistence type="inferred from homology"/>
<keyword evidence="3" id="KW-1003">Cell membrane</keyword>
<feature type="transmembrane region" description="Helical" evidence="8">
    <location>
        <begin position="396"/>
        <end position="417"/>
    </location>
</feature>
<evidence type="ECO:0000256" key="1">
    <source>
        <dbReference type="ARBA" id="ARBA00004651"/>
    </source>
</evidence>
<evidence type="ECO:0000256" key="7">
    <source>
        <dbReference type="ARBA" id="ARBA00023157"/>
    </source>
</evidence>
<organism evidence="9 10">
    <name type="scientific">Paramuricea clavata</name>
    <name type="common">Red gorgonian</name>
    <name type="synonym">Violescent sea-whip</name>
    <dbReference type="NCBI Taxonomy" id="317549"/>
    <lineage>
        <taxon>Eukaryota</taxon>
        <taxon>Metazoa</taxon>
        <taxon>Cnidaria</taxon>
        <taxon>Anthozoa</taxon>
        <taxon>Octocorallia</taxon>
        <taxon>Malacalcyonacea</taxon>
        <taxon>Plexauridae</taxon>
        <taxon>Paramuricea</taxon>
    </lineage>
</organism>
<gene>
    <name evidence="9" type="ORF">PACLA_8A019432</name>
</gene>
<keyword evidence="4 8" id="KW-0812">Transmembrane</keyword>
<dbReference type="Proteomes" id="UP001152795">
    <property type="component" value="Unassembled WGS sequence"/>
</dbReference>
<dbReference type="Pfam" id="PF03137">
    <property type="entry name" value="OATP"/>
    <property type="match status" value="1"/>
</dbReference>
<keyword evidence="5 8" id="KW-1133">Transmembrane helix</keyword>
<dbReference type="InterPro" id="IPR036259">
    <property type="entry name" value="MFS_trans_sf"/>
</dbReference>
<comment type="similarity">
    <text evidence="2 8">Belongs to the organo anion transporter (TC 2.A.60) family.</text>
</comment>
<evidence type="ECO:0000256" key="4">
    <source>
        <dbReference type="ARBA" id="ARBA00022692"/>
    </source>
</evidence>
<dbReference type="CDD" id="cd17336">
    <property type="entry name" value="MFS_SLCO_OATP"/>
    <property type="match status" value="1"/>
</dbReference>
<dbReference type="GO" id="GO:0005886">
    <property type="term" value="C:plasma membrane"/>
    <property type="evidence" value="ECO:0007669"/>
    <property type="project" value="UniProtKB-SubCell"/>
</dbReference>
<dbReference type="EMBL" id="CACRXK020012011">
    <property type="protein sequence ID" value="CAB4022500.1"/>
    <property type="molecule type" value="Genomic_DNA"/>
</dbReference>
<dbReference type="GO" id="GO:0006811">
    <property type="term" value="P:monoatomic ion transport"/>
    <property type="evidence" value="ECO:0007669"/>
    <property type="project" value="UniProtKB-KW"/>
</dbReference>
<dbReference type="PANTHER" id="PTHR11388">
    <property type="entry name" value="ORGANIC ANION TRANSPORTER"/>
    <property type="match status" value="1"/>
</dbReference>
<evidence type="ECO:0000313" key="10">
    <source>
        <dbReference type="Proteomes" id="UP001152795"/>
    </source>
</evidence>
<dbReference type="OrthoDB" id="5062115at2759"/>
<dbReference type="InterPro" id="IPR036058">
    <property type="entry name" value="Kazal_dom_sf"/>
</dbReference>
<feature type="transmembrane region" description="Helical" evidence="8">
    <location>
        <begin position="526"/>
        <end position="548"/>
    </location>
</feature>
<dbReference type="SUPFAM" id="SSF103473">
    <property type="entry name" value="MFS general substrate transporter"/>
    <property type="match status" value="1"/>
</dbReference>
<comment type="subcellular location">
    <subcellularLocation>
        <location evidence="1 8">Cell membrane</location>
        <topology evidence="1 8">Multi-pass membrane protein</topology>
    </subcellularLocation>
</comment>
<evidence type="ECO:0000256" key="5">
    <source>
        <dbReference type="ARBA" id="ARBA00022989"/>
    </source>
</evidence>
<dbReference type="PANTHER" id="PTHR11388:SF100">
    <property type="entry name" value="SOLUTE CARRIER ORGANIC ANION TRANSPORTER FAMILY MEMBER 4A1"/>
    <property type="match status" value="1"/>
</dbReference>
<feature type="transmembrane region" description="Helical" evidence="8">
    <location>
        <begin position="256"/>
        <end position="279"/>
    </location>
</feature>
<dbReference type="InterPro" id="IPR004156">
    <property type="entry name" value="OATP"/>
</dbReference>
<evidence type="ECO:0000313" key="9">
    <source>
        <dbReference type="EMBL" id="CAB4022500.1"/>
    </source>
</evidence>
<feature type="transmembrane region" description="Helical" evidence="8">
    <location>
        <begin position="560"/>
        <end position="579"/>
    </location>
</feature>
<keyword evidence="6 8" id="KW-0472">Membrane</keyword>
<feature type="transmembrane region" description="Helical" evidence="8">
    <location>
        <begin position="84"/>
        <end position="104"/>
    </location>
</feature>
<feature type="transmembrane region" description="Helical" evidence="8">
    <location>
        <begin position="171"/>
        <end position="197"/>
    </location>
</feature>
<accession>A0A6S7IYT8</accession>
<feature type="transmembrane region" description="Helical" evidence="8">
    <location>
        <begin position="111"/>
        <end position="130"/>
    </location>
</feature>
<dbReference type="AlphaFoldDB" id="A0A6S7IYT8"/>
<dbReference type="InterPro" id="IPR002350">
    <property type="entry name" value="Kazal_dom"/>
</dbReference>
<feature type="transmembrane region" description="Helical" evidence="8">
    <location>
        <begin position="209"/>
        <end position="236"/>
    </location>
</feature>
<dbReference type="Gene3D" id="1.20.1250.20">
    <property type="entry name" value="MFS general substrate transporter like domains"/>
    <property type="match status" value="1"/>
</dbReference>
<feature type="transmembrane region" description="Helical" evidence="8">
    <location>
        <begin position="44"/>
        <end position="64"/>
    </location>
</feature>
<feature type="transmembrane region" description="Helical" evidence="8">
    <location>
        <begin position="614"/>
        <end position="636"/>
    </location>
</feature>
<evidence type="ECO:0000256" key="6">
    <source>
        <dbReference type="ARBA" id="ARBA00023136"/>
    </source>
</evidence>
<comment type="caution">
    <text evidence="9">The sequence shown here is derived from an EMBL/GenBank/DDBJ whole genome shotgun (WGS) entry which is preliminary data.</text>
</comment>
<evidence type="ECO:0000256" key="8">
    <source>
        <dbReference type="RuleBase" id="RU362056"/>
    </source>
</evidence>
<sequence length="666" mass="73357">MLNSESNANEEPKKNGIRHYSDDEIKYGWITVRPGCMQIMLKPLLFLLTLVGCSSTQILLQHMLPAVERTLKTRYNLTDKDVTGLYVAQGISLMVAVVIVGYFGNFRARKIRCIGAGMALSGLGAIVFSIPHFRASDYDPQPNMPEFILNKFGLCGLSQFPCVEKSVKSSYMASFVIGQIMIGTGLAPLYCLVPAYIDENIKPKWMPIAMLLWYAILYIGPIIGMAAAGIFLQSYIDIDQPKLLHQMDSEDFRWLGAWWLGYLVFGLITIFHALIVSGFPASLPGSRAVRDEHILKGHIPTNDDKITQTPAGVLHATTNLLKNKAYIFNTLASICIVFFLYALGPFMIQIIIIKYGADPFKIVMPVMTVLLFGFAVGVIIGGYLTYRISLKTLAKGAALLCLATQALCILAPLLFVVPGCNESNIAGVTKDYPALGGKPMSKMGANGTSELTAACNKPCACSTFISQPVCGSNNVAYFDPCHAGCKAKISEKDYDNCTCVPSSIPGKKYGTARKGFCDRGCGSWKVFLFATFLAVVLFGANVVPSRVVVLRCVQNNQRSYALAVQQFLTILVAFIPTHLVKYIMHRDCHIWQKDPCGRKGICWDYHTNSMSKSMTIFGLVVTALATTCYFFSWHIYESPKTIKTHRLLSDTSTAPDEMDDGKETKL</sequence>
<protein>
    <recommendedName>
        <fullName evidence="8">Solute carrier organic anion transporter family member</fullName>
    </recommendedName>
</protein>
<reference evidence="9" key="1">
    <citation type="submission" date="2020-04" db="EMBL/GenBank/DDBJ databases">
        <authorList>
            <person name="Alioto T."/>
            <person name="Alioto T."/>
            <person name="Gomez Garrido J."/>
        </authorList>
    </citation>
    <scope>NUCLEOTIDE SEQUENCE</scope>
    <source>
        <strain evidence="9">A484AB</strain>
    </source>
</reference>